<feature type="transmembrane region" description="Helical" evidence="2">
    <location>
        <begin position="76"/>
        <end position="99"/>
    </location>
</feature>
<evidence type="ECO:0000313" key="4">
    <source>
        <dbReference type="EMBL" id="VVM06938.1"/>
    </source>
</evidence>
<dbReference type="InterPro" id="IPR018639">
    <property type="entry name" value="DUF2062"/>
</dbReference>
<feature type="domain" description="DUF2062" evidence="3">
    <location>
        <begin position="26"/>
        <end position="168"/>
    </location>
</feature>
<keyword evidence="5" id="KW-1185">Reference proteome</keyword>
<feature type="transmembrane region" description="Helical" evidence="2">
    <location>
        <begin position="42"/>
        <end position="64"/>
    </location>
</feature>
<evidence type="ECO:0000256" key="1">
    <source>
        <dbReference type="SAM" id="MobiDB-lite"/>
    </source>
</evidence>
<reference evidence="4 5" key="1">
    <citation type="submission" date="2019-09" db="EMBL/GenBank/DDBJ databases">
        <authorList>
            <person name="Cremers G."/>
        </authorList>
    </citation>
    <scope>NUCLEOTIDE SEQUENCE [LARGE SCALE GENOMIC DNA]</scope>
    <source>
        <strain evidence="4">4A</strain>
    </source>
</reference>
<feature type="transmembrane region" description="Helical" evidence="2">
    <location>
        <begin position="136"/>
        <end position="159"/>
    </location>
</feature>
<feature type="region of interest" description="Disordered" evidence="1">
    <location>
        <begin position="168"/>
        <end position="214"/>
    </location>
</feature>
<name>A0A5E6MCH1_9BACT</name>
<evidence type="ECO:0000313" key="5">
    <source>
        <dbReference type="Proteomes" id="UP000334923"/>
    </source>
</evidence>
<protein>
    <recommendedName>
        <fullName evidence="3">DUF2062 domain-containing protein</fullName>
    </recommendedName>
</protein>
<dbReference type="Proteomes" id="UP000334923">
    <property type="component" value="Unassembled WGS sequence"/>
</dbReference>
<evidence type="ECO:0000259" key="3">
    <source>
        <dbReference type="Pfam" id="PF09835"/>
    </source>
</evidence>
<keyword evidence="2" id="KW-1133">Transmembrane helix</keyword>
<sequence length="214" mass="23692">MPSPVVLRIMKSRLRQFWGFLKEHARHPHQKLFHLRADPFPLALGFAVGIFYGFTPFFGFKTVLALVTAWPLRANLVAAALGVAAHDIALPFVPGLLWLEYQIGAFLLGYSNHDHALRMGHMVFRDVVSWKGLMRWGWPMTLGSLVIGLPAAGATFFLVHRALRRYRENGSPSEGTSPTPPSPNGEPRPVNSDRVSSASVLPVQARPAPGTRPR</sequence>
<keyword evidence="2" id="KW-0812">Transmembrane</keyword>
<evidence type="ECO:0000256" key="2">
    <source>
        <dbReference type="SAM" id="Phobius"/>
    </source>
</evidence>
<proteinExistence type="predicted"/>
<gene>
    <name evidence="4" type="ORF">MAMT_01468</name>
</gene>
<organism evidence="4 5">
    <name type="scientific">Methylacidimicrobium tartarophylax</name>
    <dbReference type="NCBI Taxonomy" id="1041768"/>
    <lineage>
        <taxon>Bacteria</taxon>
        <taxon>Pseudomonadati</taxon>
        <taxon>Verrucomicrobiota</taxon>
        <taxon>Methylacidimicrobium</taxon>
    </lineage>
</organism>
<dbReference type="AlphaFoldDB" id="A0A5E6MCH1"/>
<dbReference type="PANTHER" id="PTHR40547">
    <property type="entry name" value="SLL0298 PROTEIN"/>
    <property type="match status" value="1"/>
</dbReference>
<dbReference type="Pfam" id="PF09835">
    <property type="entry name" value="DUF2062"/>
    <property type="match status" value="1"/>
</dbReference>
<keyword evidence="2" id="KW-0472">Membrane</keyword>
<dbReference type="PANTHER" id="PTHR40547:SF1">
    <property type="entry name" value="SLL0298 PROTEIN"/>
    <property type="match status" value="1"/>
</dbReference>
<dbReference type="EMBL" id="CABFVA020000077">
    <property type="protein sequence ID" value="VVM06938.1"/>
    <property type="molecule type" value="Genomic_DNA"/>
</dbReference>
<accession>A0A5E6MCH1</accession>